<feature type="non-terminal residue" evidence="1">
    <location>
        <position position="45"/>
    </location>
</feature>
<name>A0A9N9KCY1_9GLOM</name>
<keyword evidence="2" id="KW-1185">Reference proteome</keyword>
<dbReference type="Proteomes" id="UP000789405">
    <property type="component" value="Unassembled WGS sequence"/>
</dbReference>
<reference evidence="1" key="1">
    <citation type="submission" date="2021-06" db="EMBL/GenBank/DDBJ databases">
        <authorList>
            <person name="Kallberg Y."/>
            <person name="Tangrot J."/>
            <person name="Rosling A."/>
        </authorList>
    </citation>
    <scope>NUCLEOTIDE SEQUENCE</scope>
    <source>
        <strain evidence="1">MA453B</strain>
    </source>
</reference>
<dbReference type="AlphaFoldDB" id="A0A9N9KCY1"/>
<sequence>MKQYKEKKNPRDFTFTPETPCKLVDFLGGVNYTPSQDNNEIFTRS</sequence>
<dbReference type="EMBL" id="CAJVPY010063835">
    <property type="protein sequence ID" value="CAG8823729.1"/>
    <property type="molecule type" value="Genomic_DNA"/>
</dbReference>
<evidence type="ECO:0000313" key="1">
    <source>
        <dbReference type="EMBL" id="CAG8823729.1"/>
    </source>
</evidence>
<organism evidence="1 2">
    <name type="scientific">Dentiscutata erythropus</name>
    <dbReference type="NCBI Taxonomy" id="1348616"/>
    <lineage>
        <taxon>Eukaryota</taxon>
        <taxon>Fungi</taxon>
        <taxon>Fungi incertae sedis</taxon>
        <taxon>Mucoromycota</taxon>
        <taxon>Glomeromycotina</taxon>
        <taxon>Glomeromycetes</taxon>
        <taxon>Diversisporales</taxon>
        <taxon>Gigasporaceae</taxon>
        <taxon>Dentiscutata</taxon>
    </lineage>
</organism>
<accession>A0A9N9KCY1</accession>
<comment type="caution">
    <text evidence="1">The sequence shown here is derived from an EMBL/GenBank/DDBJ whole genome shotgun (WGS) entry which is preliminary data.</text>
</comment>
<gene>
    <name evidence="1" type="ORF">DERYTH_LOCUS27556</name>
</gene>
<evidence type="ECO:0000313" key="2">
    <source>
        <dbReference type="Proteomes" id="UP000789405"/>
    </source>
</evidence>
<protein>
    <submittedName>
        <fullName evidence="1">15456_t:CDS:1</fullName>
    </submittedName>
</protein>
<proteinExistence type="predicted"/>